<feature type="transmembrane region" description="Helical" evidence="1">
    <location>
        <begin position="12"/>
        <end position="36"/>
    </location>
</feature>
<dbReference type="Proteomes" id="UP000054018">
    <property type="component" value="Unassembled WGS sequence"/>
</dbReference>
<dbReference type="HOGENOM" id="CLU_3056098_0_0_1"/>
<protein>
    <submittedName>
        <fullName evidence="2">Uncharacterized protein</fullName>
    </submittedName>
</protein>
<organism evidence="2 3">
    <name type="scientific">Pisolithus microcarpus 441</name>
    <dbReference type="NCBI Taxonomy" id="765257"/>
    <lineage>
        <taxon>Eukaryota</taxon>
        <taxon>Fungi</taxon>
        <taxon>Dikarya</taxon>
        <taxon>Basidiomycota</taxon>
        <taxon>Agaricomycotina</taxon>
        <taxon>Agaricomycetes</taxon>
        <taxon>Agaricomycetidae</taxon>
        <taxon>Boletales</taxon>
        <taxon>Sclerodermatineae</taxon>
        <taxon>Pisolithaceae</taxon>
        <taxon>Pisolithus</taxon>
    </lineage>
</organism>
<accession>A0A0C9Y1L6</accession>
<dbReference type="OrthoDB" id="3270417at2759"/>
<keyword evidence="1" id="KW-0812">Transmembrane</keyword>
<name>A0A0C9Y1L6_9AGAM</name>
<keyword evidence="1" id="KW-1133">Transmembrane helix</keyword>
<evidence type="ECO:0000313" key="2">
    <source>
        <dbReference type="EMBL" id="KIK18580.1"/>
    </source>
</evidence>
<evidence type="ECO:0000256" key="1">
    <source>
        <dbReference type="SAM" id="Phobius"/>
    </source>
</evidence>
<reference evidence="2 3" key="1">
    <citation type="submission" date="2014-04" db="EMBL/GenBank/DDBJ databases">
        <authorList>
            <consortium name="DOE Joint Genome Institute"/>
            <person name="Kuo A."/>
            <person name="Kohler A."/>
            <person name="Costa M.D."/>
            <person name="Nagy L.G."/>
            <person name="Floudas D."/>
            <person name="Copeland A."/>
            <person name="Barry K.W."/>
            <person name="Cichocki N."/>
            <person name="Veneault-Fourrey C."/>
            <person name="LaButti K."/>
            <person name="Lindquist E.A."/>
            <person name="Lipzen A."/>
            <person name="Lundell T."/>
            <person name="Morin E."/>
            <person name="Murat C."/>
            <person name="Sun H."/>
            <person name="Tunlid A."/>
            <person name="Henrissat B."/>
            <person name="Grigoriev I.V."/>
            <person name="Hibbett D.S."/>
            <person name="Martin F."/>
            <person name="Nordberg H.P."/>
            <person name="Cantor M.N."/>
            <person name="Hua S.X."/>
        </authorList>
    </citation>
    <scope>NUCLEOTIDE SEQUENCE [LARGE SCALE GENOMIC DNA]</scope>
    <source>
        <strain evidence="2 3">441</strain>
    </source>
</reference>
<feature type="non-terminal residue" evidence="2">
    <location>
        <position position="54"/>
    </location>
</feature>
<sequence>RLHRTNLLIRRFIVFAVATGGITVLVNTLAFVFMLIQPVGLAFTGLMFVHTRRA</sequence>
<evidence type="ECO:0000313" key="3">
    <source>
        <dbReference type="Proteomes" id="UP000054018"/>
    </source>
</evidence>
<dbReference type="AlphaFoldDB" id="A0A0C9Y1L6"/>
<keyword evidence="3" id="KW-1185">Reference proteome</keyword>
<proteinExistence type="predicted"/>
<dbReference type="EMBL" id="KN833801">
    <property type="protein sequence ID" value="KIK18580.1"/>
    <property type="molecule type" value="Genomic_DNA"/>
</dbReference>
<gene>
    <name evidence="2" type="ORF">PISMIDRAFT_684009</name>
</gene>
<keyword evidence="1" id="KW-0472">Membrane</keyword>
<reference evidence="3" key="2">
    <citation type="submission" date="2015-01" db="EMBL/GenBank/DDBJ databases">
        <title>Evolutionary Origins and Diversification of the Mycorrhizal Mutualists.</title>
        <authorList>
            <consortium name="DOE Joint Genome Institute"/>
            <consortium name="Mycorrhizal Genomics Consortium"/>
            <person name="Kohler A."/>
            <person name="Kuo A."/>
            <person name="Nagy L.G."/>
            <person name="Floudas D."/>
            <person name="Copeland A."/>
            <person name="Barry K.W."/>
            <person name="Cichocki N."/>
            <person name="Veneault-Fourrey C."/>
            <person name="LaButti K."/>
            <person name="Lindquist E.A."/>
            <person name="Lipzen A."/>
            <person name="Lundell T."/>
            <person name="Morin E."/>
            <person name="Murat C."/>
            <person name="Riley R."/>
            <person name="Ohm R."/>
            <person name="Sun H."/>
            <person name="Tunlid A."/>
            <person name="Henrissat B."/>
            <person name="Grigoriev I.V."/>
            <person name="Hibbett D.S."/>
            <person name="Martin F."/>
        </authorList>
    </citation>
    <scope>NUCLEOTIDE SEQUENCE [LARGE SCALE GENOMIC DNA]</scope>
    <source>
        <strain evidence="3">441</strain>
    </source>
</reference>